<evidence type="ECO:0008006" key="3">
    <source>
        <dbReference type="Google" id="ProtNLM"/>
    </source>
</evidence>
<dbReference type="EMBL" id="PFAZ01000006">
    <property type="protein sequence ID" value="PIR89170.1"/>
    <property type="molecule type" value="Genomic_DNA"/>
</dbReference>
<organism evidence="1 2">
    <name type="scientific">Candidatus Harrisonbacteria bacterium CG10_big_fil_rev_8_21_14_0_10_40_38</name>
    <dbReference type="NCBI Taxonomy" id="1974583"/>
    <lineage>
        <taxon>Bacteria</taxon>
        <taxon>Candidatus Harrisoniibacteriota</taxon>
    </lineage>
</organism>
<dbReference type="AlphaFoldDB" id="A0A2H0URX5"/>
<accession>A0A2H0URX5</accession>
<proteinExistence type="predicted"/>
<evidence type="ECO:0000313" key="1">
    <source>
        <dbReference type="EMBL" id="PIR89170.1"/>
    </source>
</evidence>
<sequence>MDGIGKYLKRFKTLSNPQKTVAEELNAVLKEKGIPEVKLSFRDGVVYLKTHSVIKSEILLNQENILLSLNSRLEKRDIRVTRIV</sequence>
<comment type="caution">
    <text evidence="1">The sequence shown here is derived from an EMBL/GenBank/DDBJ whole genome shotgun (WGS) entry which is preliminary data.</text>
</comment>
<reference evidence="2" key="1">
    <citation type="submission" date="2017-09" db="EMBL/GenBank/DDBJ databases">
        <title>Depth-based differentiation of microbial function through sediment-hosted aquifers and enrichment of novel symbionts in the deep terrestrial subsurface.</title>
        <authorList>
            <person name="Probst A.J."/>
            <person name="Ladd B."/>
            <person name="Jarett J.K."/>
            <person name="Geller-Mcgrath D.E."/>
            <person name="Sieber C.M.K."/>
            <person name="Emerson J.B."/>
            <person name="Anantharaman K."/>
            <person name="Thomas B.C."/>
            <person name="Malmstrom R."/>
            <person name="Stieglmeier M."/>
            <person name="Klingl A."/>
            <person name="Woyke T."/>
            <person name="Ryan C.M."/>
            <person name="Banfield J.F."/>
        </authorList>
    </citation>
    <scope>NUCLEOTIDE SEQUENCE [LARGE SCALE GENOMIC DNA]</scope>
</reference>
<protein>
    <recommendedName>
        <fullName evidence="3">DUF721 domain-containing protein</fullName>
    </recommendedName>
</protein>
<dbReference type="Proteomes" id="UP000231157">
    <property type="component" value="Unassembled WGS sequence"/>
</dbReference>
<name>A0A2H0URX5_9BACT</name>
<evidence type="ECO:0000313" key="2">
    <source>
        <dbReference type="Proteomes" id="UP000231157"/>
    </source>
</evidence>
<gene>
    <name evidence="1" type="ORF">COU07_02525</name>
</gene>